<dbReference type="InterPro" id="IPR020946">
    <property type="entry name" value="Flavin_mOase-like"/>
</dbReference>
<evidence type="ECO:0000256" key="5">
    <source>
        <dbReference type="SAM" id="MobiDB-lite"/>
    </source>
</evidence>
<dbReference type="InterPro" id="IPR051209">
    <property type="entry name" value="FAD-bind_Monooxygenase_sf"/>
</dbReference>
<dbReference type="EMBL" id="JBHUHF010000001">
    <property type="protein sequence ID" value="MFD2025675.1"/>
    <property type="molecule type" value="Genomic_DNA"/>
</dbReference>
<dbReference type="SUPFAM" id="SSF51905">
    <property type="entry name" value="FAD/NAD(P)-binding domain"/>
    <property type="match status" value="2"/>
</dbReference>
<dbReference type="GO" id="GO:0004497">
    <property type="term" value="F:monooxygenase activity"/>
    <property type="evidence" value="ECO:0007669"/>
    <property type="project" value="UniProtKB-KW"/>
</dbReference>
<dbReference type="PANTHER" id="PTHR42877">
    <property type="entry name" value="L-ORNITHINE N(5)-MONOOXYGENASE-RELATED"/>
    <property type="match status" value="1"/>
</dbReference>
<evidence type="ECO:0000256" key="3">
    <source>
        <dbReference type="ARBA" id="ARBA00022827"/>
    </source>
</evidence>
<organism evidence="6 7">
    <name type="scientific">Promicromonospora aerolata</name>
    <dbReference type="NCBI Taxonomy" id="195749"/>
    <lineage>
        <taxon>Bacteria</taxon>
        <taxon>Bacillati</taxon>
        <taxon>Actinomycetota</taxon>
        <taxon>Actinomycetes</taxon>
        <taxon>Micrococcales</taxon>
        <taxon>Promicromonosporaceae</taxon>
        <taxon>Promicromonospora</taxon>
    </lineage>
</organism>
<gene>
    <name evidence="6" type="ORF">ACFSL2_09140</name>
</gene>
<comment type="caution">
    <text evidence="6">The sequence shown here is derived from an EMBL/GenBank/DDBJ whole genome shotgun (WGS) entry which is preliminary data.</text>
</comment>
<accession>A0ABW4V8M2</accession>
<proteinExistence type="inferred from homology"/>
<dbReference type="PANTHER" id="PTHR42877:SF4">
    <property type="entry name" value="FAD_NAD(P)-BINDING DOMAIN-CONTAINING PROTEIN-RELATED"/>
    <property type="match status" value="1"/>
</dbReference>
<reference evidence="7" key="1">
    <citation type="journal article" date="2019" name="Int. J. Syst. Evol. Microbiol.">
        <title>The Global Catalogue of Microorganisms (GCM) 10K type strain sequencing project: providing services to taxonomists for standard genome sequencing and annotation.</title>
        <authorList>
            <consortium name="The Broad Institute Genomics Platform"/>
            <consortium name="The Broad Institute Genome Sequencing Center for Infectious Disease"/>
            <person name="Wu L."/>
            <person name="Ma J."/>
        </authorList>
    </citation>
    <scope>NUCLEOTIDE SEQUENCE [LARGE SCALE GENOMIC DNA]</scope>
    <source>
        <strain evidence="7">CCM 7043</strain>
    </source>
</reference>
<keyword evidence="3" id="KW-0274">FAD</keyword>
<keyword evidence="4 6" id="KW-0560">Oxidoreductase</keyword>
<comment type="similarity">
    <text evidence="1">Belongs to the FAD-binding monooxygenase family.</text>
</comment>
<evidence type="ECO:0000256" key="1">
    <source>
        <dbReference type="ARBA" id="ARBA00010139"/>
    </source>
</evidence>
<keyword evidence="6" id="KW-0503">Monooxygenase</keyword>
<dbReference type="InterPro" id="IPR000960">
    <property type="entry name" value="Flavin_mOase"/>
</dbReference>
<dbReference type="Pfam" id="PF00743">
    <property type="entry name" value="FMO-like"/>
    <property type="match status" value="1"/>
</dbReference>
<dbReference type="PRINTS" id="PR00370">
    <property type="entry name" value="FMOXYGENASE"/>
</dbReference>
<keyword evidence="2" id="KW-0285">Flavoprotein</keyword>
<evidence type="ECO:0000313" key="6">
    <source>
        <dbReference type="EMBL" id="MFD2025675.1"/>
    </source>
</evidence>
<evidence type="ECO:0000256" key="4">
    <source>
        <dbReference type="ARBA" id="ARBA00023002"/>
    </source>
</evidence>
<dbReference type="EC" id="1.14.13.-" evidence="6"/>
<dbReference type="Gene3D" id="3.50.50.60">
    <property type="entry name" value="FAD/NAD(P)-binding domain"/>
    <property type="match status" value="3"/>
</dbReference>
<name>A0ABW4V8M2_9MICO</name>
<dbReference type="Proteomes" id="UP001597338">
    <property type="component" value="Unassembled WGS sequence"/>
</dbReference>
<keyword evidence="7" id="KW-1185">Reference proteome</keyword>
<dbReference type="InterPro" id="IPR036188">
    <property type="entry name" value="FAD/NAD-bd_sf"/>
</dbReference>
<protein>
    <submittedName>
        <fullName evidence="6">Flavin-containing monooxygenase</fullName>
        <ecNumber evidence="6">1.14.13.-</ecNumber>
    </submittedName>
</protein>
<dbReference type="RefSeq" id="WP_377197552.1">
    <property type="nucleotide sequence ID" value="NZ_JBHUHF010000001.1"/>
</dbReference>
<feature type="region of interest" description="Disordered" evidence="5">
    <location>
        <begin position="1"/>
        <end position="21"/>
    </location>
</feature>
<evidence type="ECO:0000313" key="7">
    <source>
        <dbReference type="Proteomes" id="UP001597338"/>
    </source>
</evidence>
<sequence length="524" mass="56008">MTGTHQAARPDSGSRTVPGPGTAVDVAVVGAGLAGVGLGARLRRAGRTGFTVLERADDVGGTWRDNVYPGVACDIPSALYSYSFLPQPAWSRVFAPGAEIHRYVQDVARSEGLAPHLRLGTALTGARWHDDEAAWHLTTSRGPLIARVLVTAVGRLSEPRVPDLPGLGTFPGRVFHSARWDRDLPAGLRVGVVGTGASAVQLVPELARRAASVVVLQRTPPWVLPRGDRAYAPGEPRPDRAALAAEADRLFDARRAGSAAEAELRERAEAHLRAQVPDPALRALLTPDYAVGCKRALFSDDWYPALQQPHVTLEPSAPVSVEGSTLVAASGARYEVDVLVLATGFETTRPPFAHLVAGRGGQTLAEHWADGMTSHASTVVHGFPNLFVLDGPNAGLGHHSALEVIEAQIGYVLGALDHLDRADGPLDVSAAAEAAYTREIDRRAAETVWLRGGCRSWYVDERSGRLTLLWPGRAAEYRDRFARFDPAPFGVTDDHAAAAERVPILAADAWSSIETPQPGARPFW</sequence>
<evidence type="ECO:0000256" key="2">
    <source>
        <dbReference type="ARBA" id="ARBA00022630"/>
    </source>
</evidence>